<evidence type="ECO:0000259" key="1">
    <source>
        <dbReference type="PROSITE" id="PS50878"/>
    </source>
</evidence>
<dbReference type="PANTHER" id="PTHR35450:SF2">
    <property type="entry name" value="REVERSE TRANSCRIPTASE DOMAIN-CONTAINING PROTEIN"/>
    <property type="match status" value="1"/>
</dbReference>
<comment type="caution">
    <text evidence="2">The sequence shown here is derived from an EMBL/GenBank/DDBJ whole genome shotgun (WGS) entry which is preliminary data.</text>
</comment>
<dbReference type="Pfam" id="PF00078">
    <property type="entry name" value="RVT_1"/>
    <property type="match status" value="1"/>
</dbReference>
<dbReference type="PANTHER" id="PTHR35450">
    <property type="entry name" value="REVERSE TRANSCRIPTASE DOMAIN-CONTAINING PROTEIN"/>
    <property type="match status" value="1"/>
</dbReference>
<dbReference type="PROSITE" id="PS50878">
    <property type="entry name" value="RT_POL"/>
    <property type="match status" value="1"/>
</dbReference>
<sequence length="261" mass="28759">MLYLNALDDAKMSCQNIMTMYIDFSSAFNTIDHDKLLVIMHKLGFPEASIEVIADLYNGAQSVFQIAGGETEAVTIDRGTLQGDSLSPLLFIIFMEPLLRWLQSGGRGYKFACTGQTLGSTAYADDLNALTHTATDLAQQAHKVDMFAKWGDLKVNVSKCAVSGVQWGLASKTNSSAISTSAVAMMRRQLERVKIDGNSLPFLHPDKEPYPYLGVLTTLTMNWSMQMEAVMKEIRNRAEAVLASLCSPAQKLQYLQSNIKT</sequence>
<dbReference type="AlphaFoldDB" id="A0AAW1PCU6"/>
<dbReference type="EMBL" id="JALJOQ010000032">
    <property type="protein sequence ID" value="KAK9807291.1"/>
    <property type="molecule type" value="Genomic_DNA"/>
</dbReference>
<organism evidence="2 3">
    <name type="scientific">Symbiochloris irregularis</name>
    <dbReference type="NCBI Taxonomy" id="706552"/>
    <lineage>
        <taxon>Eukaryota</taxon>
        <taxon>Viridiplantae</taxon>
        <taxon>Chlorophyta</taxon>
        <taxon>core chlorophytes</taxon>
        <taxon>Trebouxiophyceae</taxon>
        <taxon>Trebouxiales</taxon>
        <taxon>Trebouxiaceae</taxon>
        <taxon>Symbiochloris</taxon>
    </lineage>
</organism>
<dbReference type="InterPro" id="IPR000477">
    <property type="entry name" value="RT_dom"/>
</dbReference>
<feature type="domain" description="Reverse transcriptase" evidence="1">
    <location>
        <begin position="1"/>
        <end position="217"/>
    </location>
</feature>
<proteinExistence type="predicted"/>
<dbReference type="Proteomes" id="UP001465755">
    <property type="component" value="Unassembled WGS sequence"/>
</dbReference>
<reference evidence="2 3" key="1">
    <citation type="journal article" date="2024" name="Nat. Commun.">
        <title>Phylogenomics reveals the evolutionary origins of lichenization in chlorophyte algae.</title>
        <authorList>
            <person name="Puginier C."/>
            <person name="Libourel C."/>
            <person name="Otte J."/>
            <person name="Skaloud P."/>
            <person name="Haon M."/>
            <person name="Grisel S."/>
            <person name="Petersen M."/>
            <person name="Berrin J.G."/>
            <person name="Delaux P.M."/>
            <person name="Dal Grande F."/>
            <person name="Keller J."/>
        </authorList>
    </citation>
    <scope>NUCLEOTIDE SEQUENCE [LARGE SCALE GENOMIC DNA]</scope>
    <source>
        <strain evidence="2 3">SAG 2036</strain>
    </source>
</reference>
<dbReference type="SUPFAM" id="SSF56672">
    <property type="entry name" value="DNA/RNA polymerases"/>
    <property type="match status" value="1"/>
</dbReference>
<dbReference type="InterPro" id="IPR043502">
    <property type="entry name" value="DNA/RNA_pol_sf"/>
</dbReference>
<accession>A0AAW1PCU6</accession>
<name>A0AAW1PCU6_9CHLO</name>
<protein>
    <recommendedName>
        <fullName evidence="1">Reverse transcriptase domain-containing protein</fullName>
    </recommendedName>
</protein>
<gene>
    <name evidence="2" type="ORF">WJX73_008814</name>
</gene>
<evidence type="ECO:0000313" key="3">
    <source>
        <dbReference type="Proteomes" id="UP001465755"/>
    </source>
</evidence>
<keyword evidence="3" id="KW-1185">Reference proteome</keyword>
<evidence type="ECO:0000313" key="2">
    <source>
        <dbReference type="EMBL" id="KAK9807291.1"/>
    </source>
</evidence>